<keyword evidence="2 5" id="KW-0813">Transport</keyword>
<geneLocation type="mitochondrion" evidence="7"/>
<evidence type="ECO:0000256" key="2">
    <source>
        <dbReference type="ARBA" id="ARBA00022448"/>
    </source>
</evidence>
<protein>
    <submittedName>
        <fullName evidence="7">NADH dehydrogenase subunit 7</fullName>
    </submittedName>
</protein>
<dbReference type="Pfam" id="PF00346">
    <property type="entry name" value="Complex1_49kDa"/>
    <property type="match status" value="1"/>
</dbReference>
<dbReference type="GeneID" id="36496138"/>
<organism evidence="7">
    <name type="scientific">Teleaulax amphioxeia</name>
    <dbReference type="NCBI Taxonomy" id="77931"/>
    <lineage>
        <taxon>Eukaryota</taxon>
        <taxon>Cryptophyceae</taxon>
        <taxon>Pyrenomonadales</taxon>
        <taxon>Geminigeraceae</taxon>
        <taxon>Teleaulax</taxon>
    </lineage>
</organism>
<keyword evidence="7" id="KW-0496">Mitochondrion</keyword>
<reference evidence="7" key="1">
    <citation type="journal article" date="2018" name="BMC Genomics">
        <title>Comparative mitochondrial genomics of cryptophyte algae: gene shuffling and dynamic mobile genetic elements.</title>
        <authorList>
            <person name="Kim J.I."/>
            <person name="Yoon H.S."/>
            <person name="Yi G."/>
            <person name="Shin W."/>
            <person name="Archibald J.M."/>
        </authorList>
    </citation>
    <scope>NUCLEOTIDE SEQUENCE</scope>
    <source>
        <strain evidence="7">HACCP-CR01</strain>
    </source>
</reference>
<dbReference type="PANTHER" id="PTHR11993">
    <property type="entry name" value="NADH-UBIQUINONE OXIDOREDUCTASE 49 KDA SUBUNIT"/>
    <property type="match status" value="1"/>
</dbReference>
<evidence type="ECO:0000256" key="5">
    <source>
        <dbReference type="RuleBase" id="RU003685"/>
    </source>
</evidence>
<evidence type="ECO:0000313" key="7">
    <source>
        <dbReference type="EMBL" id="AVK94030.1"/>
    </source>
</evidence>
<gene>
    <name evidence="7" type="primary">nad7</name>
    <name evidence="7" type="ORF">TampMt_p015</name>
</gene>
<dbReference type="InterPro" id="IPR014029">
    <property type="entry name" value="NADH_UbQ_OxRdtase_49kDa_CS"/>
</dbReference>
<dbReference type="PANTHER" id="PTHR11993:SF10">
    <property type="entry name" value="NADH DEHYDROGENASE [UBIQUINONE] IRON-SULFUR PROTEIN 2, MITOCHONDRIAL"/>
    <property type="match status" value="1"/>
</dbReference>
<keyword evidence="4 5" id="KW-0520">NAD</keyword>
<name>A0A2P1E6L8_9CRYP</name>
<dbReference type="PROSITE" id="PS00535">
    <property type="entry name" value="COMPLEX1_49K"/>
    <property type="match status" value="1"/>
</dbReference>
<dbReference type="SUPFAM" id="SSF56762">
    <property type="entry name" value="HydB/Nqo4-like"/>
    <property type="match status" value="1"/>
</dbReference>
<evidence type="ECO:0000256" key="1">
    <source>
        <dbReference type="ARBA" id="ARBA00005769"/>
    </source>
</evidence>
<dbReference type="HAMAP" id="MF_01358">
    <property type="entry name" value="NDH1_NuoD"/>
    <property type="match status" value="1"/>
</dbReference>
<dbReference type="EMBL" id="MG680944">
    <property type="protein sequence ID" value="AVK94030.1"/>
    <property type="molecule type" value="Genomic_DNA"/>
</dbReference>
<feature type="domain" description="NADH-quinone oxidoreductase subunit D" evidence="6">
    <location>
        <begin position="129"/>
        <end position="399"/>
    </location>
</feature>
<evidence type="ECO:0000256" key="3">
    <source>
        <dbReference type="ARBA" id="ARBA00022967"/>
    </source>
</evidence>
<dbReference type="GO" id="GO:0016651">
    <property type="term" value="F:oxidoreductase activity, acting on NAD(P)H"/>
    <property type="evidence" value="ECO:0007669"/>
    <property type="project" value="InterPro"/>
</dbReference>
<dbReference type="InterPro" id="IPR022885">
    <property type="entry name" value="NDH1_su_D/H"/>
</dbReference>
<accession>A0A2P1E6L8</accession>
<keyword evidence="3 5" id="KW-1278">Translocase</keyword>
<dbReference type="InterPro" id="IPR001135">
    <property type="entry name" value="NADH_Q_OxRdtase_suD"/>
</dbReference>
<dbReference type="AlphaFoldDB" id="A0A2P1E6L8"/>
<dbReference type="InterPro" id="IPR029014">
    <property type="entry name" value="NiFe-Hase_large"/>
</dbReference>
<dbReference type="GO" id="GO:0051287">
    <property type="term" value="F:NAD binding"/>
    <property type="evidence" value="ECO:0007669"/>
    <property type="project" value="InterPro"/>
</dbReference>
<dbReference type="NCBIfam" id="TIGR01962">
    <property type="entry name" value="NuoD"/>
    <property type="match status" value="1"/>
</dbReference>
<comment type="similarity">
    <text evidence="1 5">Belongs to the complex I 49 kDa subunit family.</text>
</comment>
<dbReference type="Gene3D" id="1.10.645.10">
    <property type="entry name" value="Cytochrome-c3 Hydrogenase, chain B"/>
    <property type="match status" value="1"/>
</dbReference>
<sequence length="399" mass="45351">MSFENQIVETKHLKNFTVNFGPQHPAAHGVLRLVLELNGEVVERADPHIGLLHRGTEKLIENKTYLQALPYFDRLDYVSMMVNEHAYSLAVEKILQCEVPLRAQYIRVLFSEITRILNHLLAICCHAMDVGALTPILWGFEEREKLMEFYERVSGARMHAAYVRPGGVAQDIPLGLCEDIYKFAEQFSSRIDELEELLSGNRIWKQRLVGVGVITHEQALDWGLTGPLLRSTGSAWDLRKVQPYDVYEKMNFDVPVGTKGDCFDRYCIRIQEMRESLKIILQCINEIPEGSVKSDDRKISPPSRVDMKNSMEALIHHFKLYSEGYYVPKGEAYSAVEHPKGEFGVSIVSDGSNKPYRCKIKAPGFIHLQALDFMARGHLLADVVTIIGTLDIVFGEIDR</sequence>
<dbReference type="RefSeq" id="YP_009475768.1">
    <property type="nucleotide sequence ID" value="NC_037436.1"/>
</dbReference>
<dbReference type="GO" id="GO:0006120">
    <property type="term" value="P:mitochondrial electron transport, NADH to ubiquinone"/>
    <property type="evidence" value="ECO:0007669"/>
    <property type="project" value="TreeGrafter"/>
</dbReference>
<dbReference type="GO" id="GO:0005739">
    <property type="term" value="C:mitochondrion"/>
    <property type="evidence" value="ECO:0007669"/>
    <property type="project" value="GOC"/>
</dbReference>
<dbReference type="NCBIfam" id="NF004739">
    <property type="entry name" value="PRK06075.1"/>
    <property type="match status" value="1"/>
</dbReference>
<evidence type="ECO:0000256" key="4">
    <source>
        <dbReference type="ARBA" id="ARBA00023027"/>
    </source>
</evidence>
<evidence type="ECO:0000259" key="6">
    <source>
        <dbReference type="Pfam" id="PF00346"/>
    </source>
</evidence>
<proteinExistence type="inferred from homology"/>
<dbReference type="FunFam" id="1.10.645.10:FF:000005">
    <property type="entry name" value="NADH-quinone oxidoreductase subunit D"/>
    <property type="match status" value="1"/>
</dbReference>
<dbReference type="GO" id="GO:0048038">
    <property type="term" value="F:quinone binding"/>
    <property type="evidence" value="ECO:0007669"/>
    <property type="project" value="InterPro"/>
</dbReference>